<dbReference type="Pfam" id="PF13489">
    <property type="entry name" value="Methyltransf_23"/>
    <property type="match status" value="1"/>
</dbReference>
<dbReference type="STRING" id="47427.A0A2H3E0U5"/>
<proteinExistence type="predicted"/>
<dbReference type="GO" id="GO:0032259">
    <property type="term" value="P:methylation"/>
    <property type="evidence" value="ECO:0007669"/>
    <property type="project" value="UniProtKB-KW"/>
</dbReference>
<dbReference type="SUPFAM" id="SSF53335">
    <property type="entry name" value="S-adenosyl-L-methionine-dependent methyltransferases"/>
    <property type="match status" value="1"/>
</dbReference>
<protein>
    <submittedName>
        <fullName evidence="3">S-adenosyl-L-methionine-dependent methyltransferase</fullName>
    </submittedName>
</protein>
<feature type="transmembrane region" description="Helical" evidence="1">
    <location>
        <begin position="113"/>
        <end position="130"/>
    </location>
</feature>
<dbReference type="GO" id="GO:0008168">
    <property type="term" value="F:methyltransferase activity"/>
    <property type="evidence" value="ECO:0007669"/>
    <property type="project" value="UniProtKB-KW"/>
</dbReference>
<keyword evidence="3" id="KW-0489">Methyltransferase</keyword>
<dbReference type="InterPro" id="IPR055481">
    <property type="entry name" value="DUF7053"/>
</dbReference>
<dbReference type="Pfam" id="PF23155">
    <property type="entry name" value="DUF7053"/>
    <property type="match status" value="1"/>
</dbReference>
<name>A0A2H3E0U5_ARMGA</name>
<keyword evidence="1" id="KW-0812">Transmembrane</keyword>
<dbReference type="OMA" id="LADICFP"/>
<dbReference type="OrthoDB" id="61390at2759"/>
<keyword evidence="3" id="KW-0808">Transferase</keyword>
<dbReference type="InParanoid" id="A0A2H3E0U5"/>
<evidence type="ECO:0000256" key="1">
    <source>
        <dbReference type="SAM" id="Phobius"/>
    </source>
</evidence>
<dbReference type="InterPro" id="IPR029063">
    <property type="entry name" value="SAM-dependent_MTases_sf"/>
</dbReference>
<sequence length="472" mass="53710">MWPFILTRTFFTSRQVAVSQRDAVDFLHDVPSFISLGPLVESYALEEGSDPCTYTIVDRFKMGFTTTYRATFTTCDDGLDVEVNAGAWTRLRTEYRVRPTQGGELGVLMIEHVTVYGLFCFMPFIYATLTKSHLEGQERLVRALEKRHVRFTLLYPCSIFVLTIALLHLSYYLNVVPAYAFYVVAIASFLTFIFFANKRSDPYGTFHYSLNKLPGEDPDAPPQTEWLNMGYWKFDLIVFLALALKLIRAADSQAGGRILDVGHGSGESLILLLSHPDVRRPSKLSGITSLPAHHQRSRDRIASMRLRNPDIIEPKLYLGDAVYRLGREDHPLSPNNTDMYDSILALDCAYHFHTRRDFLRQSLSHLAPGGRIALADICFPMSWRTMSLRTRVLLTILNMIPEENIVSLDEYEADMRNMGYVDVKVEDISEDVFPGFIRFLKSRGWGWWIFGKVMSEFAGRARFVVVSGCAAA</sequence>
<evidence type="ECO:0000313" key="4">
    <source>
        <dbReference type="Proteomes" id="UP000217790"/>
    </source>
</evidence>
<evidence type="ECO:0000259" key="2">
    <source>
        <dbReference type="Pfam" id="PF23155"/>
    </source>
</evidence>
<evidence type="ECO:0000313" key="3">
    <source>
        <dbReference type="EMBL" id="PBL01052.1"/>
    </source>
</evidence>
<keyword evidence="4" id="KW-1185">Reference proteome</keyword>
<dbReference type="AlphaFoldDB" id="A0A2H3E0U5"/>
<feature type="domain" description="DUF7053" evidence="2">
    <location>
        <begin position="18"/>
        <end position="145"/>
    </location>
</feature>
<feature type="transmembrane region" description="Helical" evidence="1">
    <location>
        <begin position="151"/>
        <end position="173"/>
    </location>
</feature>
<keyword evidence="1" id="KW-1133">Transmembrane helix</keyword>
<dbReference type="CDD" id="cd02440">
    <property type="entry name" value="AdoMet_MTases"/>
    <property type="match status" value="1"/>
</dbReference>
<organism evidence="3 4">
    <name type="scientific">Armillaria gallica</name>
    <name type="common">Bulbous honey fungus</name>
    <name type="synonym">Armillaria bulbosa</name>
    <dbReference type="NCBI Taxonomy" id="47427"/>
    <lineage>
        <taxon>Eukaryota</taxon>
        <taxon>Fungi</taxon>
        <taxon>Dikarya</taxon>
        <taxon>Basidiomycota</taxon>
        <taxon>Agaricomycotina</taxon>
        <taxon>Agaricomycetes</taxon>
        <taxon>Agaricomycetidae</taxon>
        <taxon>Agaricales</taxon>
        <taxon>Marasmiineae</taxon>
        <taxon>Physalacriaceae</taxon>
        <taxon>Armillaria</taxon>
    </lineage>
</organism>
<keyword evidence="1" id="KW-0472">Membrane</keyword>
<reference evidence="4" key="1">
    <citation type="journal article" date="2017" name="Nat. Ecol. Evol.">
        <title>Genome expansion and lineage-specific genetic innovations in the forest pathogenic fungi Armillaria.</title>
        <authorList>
            <person name="Sipos G."/>
            <person name="Prasanna A.N."/>
            <person name="Walter M.C."/>
            <person name="O'Connor E."/>
            <person name="Balint B."/>
            <person name="Krizsan K."/>
            <person name="Kiss B."/>
            <person name="Hess J."/>
            <person name="Varga T."/>
            <person name="Slot J."/>
            <person name="Riley R."/>
            <person name="Boka B."/>
            <person name="Rigling D."/>
            <person name="Barry K."/>
            <person name="Lee J."/>
            <person name="Mihaltcheva S."/>
            <person name="LaButti K."/>
            <person name="Lipzen A."/>
            <person name="Waldron R."/>
            <person name="Moloney N.M."/>
            <person name="Sperisen C."/>
            <person name="Kredics L."/>
            <person name="Vagvoelgyi C."/>
            <person name="Patrignani A."/>
            <person name="Fitzpatrick D."/>
            <person name="Nagy I."/>
            <person name="Doyle S."/>
            <person name="Anderson J.B."/>
            <person name="Grigoriev I.V."/>
            <person name="Gueldener U."/>
            <person name="Muensterkoetter M."/>
            <person name="Nagy L.G."/>
        </authorList>
    </citation>
    <scope>NUCLEOTIDE SEQUENCE [LARGE SCALE GENOMIC DNA]</scope>
    <source>
        <strain evidence="4">Ar21-2</strain>
    </source>
</reference>
<gene>
    <name evidence="3" type="ORF">ARMGADRAFT_917840</name>
</gene>
<dbReference type="Gene3D" id="3.40.50.150">
    <property type="entry name" value="Vaccinia Virus protein VP39"/>
    <property type="match status" value="1"/>
</dbReference>
<dbReference type="Proteomes" id="UP000217790">
    <property type="component" value="Unassembled WGS sequence"/>
</dbReference>
<accession>A0A2H3E0U5</accession>
<dbReference type="EMBL" id="KZ293646">
    <property type="protein sequence ID" value="PBL01052.1"/>
    <property type="molecule type" value="Genomic_DNA"/>
</dbReference>
<feature type="transmembrane region" description="Helical" evidence="1">
    <location>
        <begin position="179"/>
        <end position="196"/>
    </location>
</feature>